<evidence type="ECO:0000313" key="1">
    <source>
        <dbReference type="EMBL" id="MEV4681091.1"/>
    </source>
</evidence>
<proteinExistence type="predicted"/>
<protein>
    <submittedName>
        <fullName evidence="1">Uncharacterized protein</fullName>
    </submittedName>
</protein>
<dbReference type="SUPFAM" id="SSF101898">
    <property type="entry name" value="NHL repeat"/>
    <property type="match status" value="1"/>
</dbReference>
<dbReference type="RefSeq" id="WP_364590883.1">
    <property type="nucleotide sequence ID" value="NZ_JBFAQK010000009.1"/>
</dbReference>
<keyword evidence="2" id="KW-1185">Reference proteome</keyword>
<accession>A0ABV3HR87</accession>
<name>A0ABV3HR87_9ACTN</name>
<sequence length="290" mass="31336">MDALSLVPFARLPRAHARGEILHSTVDAFGRAHWLSGRRRDDRPYDATVVTVDDGQVQETRLSAVTARSPRLDALPDGGFVVADAHRRDSDDHVQVFDALGRPSWSFAVGHGISHLLTDESGHLWVGHNDVGIFGDDPLSAPGVRRWSATGEALWALAPATDIGLVAECYALNVDGDTAWAYLYTDWPLLRIRDREPVRVRVRSTNVAGAQAVAVHGGGAALFGGYGDDADRLVLCTLTGTAAESWAVTALVRPDGSAIGRRRVVCRGPRIYVQAAPCTTWEVWDLSTSP</sequence>
<organism evidence="1 2">
    <name type="scientific">Streptomyces kurssanovii</name>
    <dbReference type="NCBI Taxonomy" id="67312"/>
    <lineage>
        <taxon>Bacteria</taxon>
        <taxon>Bacillati</taxon>
        <taxon>Actinomycetota</taxon>
        <taxon>Actinomycetes</taxon>
        <taxon>Kitasatosporales</taxon>
        <taxon>Streptomycetaceae</taxon>
        <taxon>Streptomyces</taxon>
    </lineage>
</organism>
<gene>
    <name evidence="1" type="ORF">AB0K36_09985</name>
</gene>
<comment type="caution">
    <text evidence="1">The sequence shown here is derived from an EMBL/GenBank/DDBJ whole genome shotgun (WGS) entry which is preliminary data.</text>
</comment>
<evidence type="ECO:0000313" key="2">
    <source>
        <dbReference type="Proteomes" id="UP001552521"/>
    </source>
</evidence>
<reference evidence="1 2" key="1">
    <citation type="submission" date="2024-06" db="EMBL/GenBank/DDBJ databases">
        <title>The Natural Products Discovery Center: Release of the First 8490 Sequenced Strains for Exploring Actinobacteria Biosynthetic Diversity.</title>
        <authorList>
            <person name="Kalkreuter E."/>
            <person name="Kautsar S.A."/>
            <person name="Yang D."/>
            <person name="Bader C.D."/>
            <person name="Teijaro C.N."/>
            <person name="Fluegel L."/>
            <person name="Davis C.M."/>
            <person name="Simpson J.R."/>
            <person name="Lauterbach L."/>
            <person name="Steele A.D."/>
            <person name="Gui C."/>
            <person name="Meng S."/>
            <person name="Li G."/>
            <person name="Viehrig K."/>
            <person name="Ye F."/>
            <person name="Su P."/>
            <person name="Kiefer A.F."/>
            <person name="Nichols A."/>
            <person name="Cepeda A.J."/>
            <person name="Yan W."/>
            <person name="Fan B."/>
            <person name="Jiang Y."/>
            <person name="Adhikari A."/>
            <person name="Zheng C.-J."/>
            <person name="Schuster L."/>
            <person name="Cowan T.M."/>
            <person name="Smanski M.J."/>
            <person name="Chevrette M.G."/>
            <person name="De Carvalho L.P.S."/>
            <person name="Shen B."/>
        </authorList>
    </citation>
    <scope>NUCLEOTIDE SEQUENCE [LARGE SCALE GENOMIC DNA]</scope>
    <source>
        <strain evidence="1 2">NPDC049344</strain>
    </source>
</reference>
<dbReference type="EMBL" id="JBFAQK010000009">
    <property type="protein sequence ID" value="MEV4681091.1"/>
    <property type="molecule type" value="Genomic_DNA"/>
</dbReference>
<dbReference type="Proteomes" id="UP001552521">
    <property type="component" value="Unassembled WGS sequence"/>
</dbReference>